<reference evidence="9" key="3">
    <citation type="journal article" date="2014" name="Nature">
        <title>Elephant shark genome provides unique insights into gnathostome evolution.</title>
        <authorList>
            <consortium name="International Elephant Shark Genome Sequencing Consortium"/>
            <person name="Venkatesh B."/>
            <person name="Lee A.P."/>
            <person name="Ravi V."/>
            <person name="Maurya A.K."/>
            <person name="Lian M.M."/>
            <person name="Swann J.B."/>
            <person name="Ohta Y."/>
            <person name="Flajnik M.F."/>
            <person name="Sutoh Y."/>
            <person name="Kasahara M."/>
            <person name="Hoon S."/>
            <person name="Gangu V."/>
            <person name="Roy S.W."/>
            <person name="Irimia M."/>
            <person name="Korzh V."/>
            <person name="Kondrychyn I."/>
            <person name="Lim Z.W."/>
            <person name="Tay B.H."/>
            <person name="Tohari S."/>
            <person name="Kong K.W."/>
            <person name="Ho S."/>
            <person name="Lorente-Galdos B."/>
            <person name="Quilez J."/>
            <person name="Marques-Bonet T."/>
            <person name="Raney B.J."/>
            <person name="Ingham P.W."/>
            <person name="Tay A."/>
            <person name="Hillier L.W."/>
            <person name="Minx P."/>
            <person name="Boehm T."/>
            <person name="Wilson R.K."/>
            <person name="Brenner S."/>
            <person name="Warren W.C."/>
        </authorList>
    </citation>
    <scope>NUCLEOTIDE SEQUENCE [LARGE SCALE GENOMIC DNA]</scope>
</reference>
<dbReference type="InterPro" id="IPR036213">
    <property type="entry name" value="Calpain_III_sf"/>
</dbReference>
<feature type="active site" evidence="5 6">
    <location>
        <position position="68"/>
    </location>
</feature>
<feature type="active site" evidence="5 6">
    <location>
        <position position="233"/>
    </location>
</feature>
<dbReference type="RefSeq" id="XP_042195053.1">
    <property type="nucleotide sequence ID" value="XM_042339119.1"/>
</dbReference>
<dbReference type="RefSeq" id="XP_042195056.1">
    <property type="nucleotide sequence ID" value="XM_042339122.1"/>
</dbReference>
<dbReference type="PROSITE" id="PS00139">
    <property type="entry name" value="THIOL_PROTEASE_CYS"/>
    <property type="match status" value="1"/>
</dbReference>
<dbReference type="OMA" id="ECALSCS"/>
<dbReference type="Pfam" id="PF01067">
    <property type="entry name" value="Calpain_III"/>
    <property type="match status" value="2"/>
</dbReference>
<sequence length="667" mass="75954">METPKKILFDDDDFPAADSSLFSTYSTPIAKVCGKTSWLRPQEICKSPRLFPANLQEGHIKQGLLGDCWFLCACETLRKNRPLLDKVMPPGQDSWTQSGYNGCFRFHFWRFGQWVEVTIDDRLPCIGGRLCFSRHRSEEVFWLPLVEKAFAKFHGCYEQLWAGQVGEALVDITGSLAERWTLKNSRKNNEERGHLDISERSKFELLKHLNDKSFISCSVHGSAEGANDRAEYHAFSVTDVKQIDGLVAEEIRLLKIRNLWDRRCWNGSWQDGGDGWKKVDPAIASKLQSLAADGEFWVEEEEFFRDFDEVTVGYPINPEGNIISLLTGKSLCHTQLCPGAWVKGQTAGGCRNNSSFCSNPKFWLRIVNPCEVVIALLQKTQDFSSTNCWTERISAQCHDNEEDPEPDIMRQKHYRAIGLHIWKVEKRRFNLQKTVAKSPAMSTECHTYDREVKLHGVLSPGYYLVIPSTFMKDEAIQFLLRAFSSSKISMNAMKATQPVTQFEENCEGEWEMIQFMDSWISGMNAGGSRNFPTYNTNPHFPFSILSDTGVKNVRITLHQENSDGQFLPIGFHVYQVYNNSSKPLSQASSYLLEPTVSCVPHRYTKEVTQLCTLKPGSYNIVPSTYQPNSEASFTVSLETKIDRKPLQCQENLGHAIDELSYNSVMQH</sequence>
<reference evidence="9" key="1">
    <citation type="journal article" date="2006" name="Science">
        <title>Ancient noncoding elements conserved in the human genome.</title>
        <authorList>
            <person name="Venkatesh B."/>
            <person name="Kirkness E.F."/>
            <person name="Loh Y.H."/>
            <person name="Halpern A.L."/>
            <person name="Lee A.P."/>
            <person name="Johnson J."/>
            <person name="Dandona N."/>
            <person name="Viswanathan L.D."/>
            <person name="Tay A."/>
            <person name="Venter J.C."/>
            <person name="Strausberg R.L."/>
            <person name="Brenner S."/>
        </authorList>
    </citation>
    <scope>NUCLEOTIDE SEQUENCE [LARGE SCALE GENOMIC DNA]</scope>
</reference>
<evidence type="ECO:0000256" key="1">
    <source>
        <dbReference type="ARBA" id="ARBA00007623"/>
    </source>
</evidence>
<evidence type="ECO:0000313" key="8">
    <source>
        <dbReference type="Ensembl" id="ENSCMIP00000021167.1"/>
    </source>
</evidence>
<dbReference type="InterPro" id="IPR022682">
    <property type="entry name" value="Calpain_domain_III"/>
</dbReference>
<dbReference type="GeneTree" id="ENSGT00940000159706"/>
<keyword evidence="4 6" id="KW-0788">Thiol protease</keyword>
<reference evidence="8" key="5">
    <citation type="submission" date="2025-09" db="UniProtKB">
        <authorList>
            <consortium name="Ensembl"/>
        </authorList>
    </citation>
    <scope>IDENTIFICATION</scope>
</reference>
<dbReference type="InterPro" id="IPR001300">
    <property type="entry name" value="Peptidase_C2_calpain_cat"/>
</dbReference>
<keyword evidence="2 6" id="KW-0645">Protease</keyword>
<dbReference type="PANTHER" id="PTHR10183:SF30">
    <property type="entry name" value="CALPAIN-10"/>
    <property type="match status" value="1"/>
</dbReference>
<dbReference type="FunFam" id="2.60.120.380:FF:000006">
    <property type="entry name" value="Calpain 10"/>
    <property type="match status" value="1"/>
</dbReference>
<comment type="similarity">
    <text evidence="1">Belongs to the peptidase C2 family.</text>
</comment>
<dbReference type="STRING" id="7868.ENSCMIP00000021167"/>
<dbReference type="Ensembl" id="ENSCMIT00000021551.1">
    <property type="protein sequence ID" value="ENSCMIP00000021167.1"/>
    <property type="gene ID" value="ENSCMIG00000009695.1"/>
</dbReference>
<dbReference type="GO" id="GO:0004198">
    <property type="term" value="F:calcium-dependent cysteine-type endopeptidase activity"/>
    <property type="evidence" value="ECO:0007669"/>
    <property type="project" value="InterPro"/>
</dbReference>
<dbReference type="InterPro" id="IPR022684">
    <property type="entry name" value="Calpain_cysteine_protease"/>
</dbReference>
<reference evidence="8" key="4">
    <citation type="submission" date="2025-08" db="UniProtKB">
        <authorList>
            <consortium name="Ensembl"/>
        </authorList>
    </citation>
    <scope>IDENTIFICATION</scope>
</reference>
<dbReference type="InterPro" id="IPR038765">
    <property type="entry name" value="Papain-like_cys_pep_sf"/>
</dbReference>
<dbReference type="CDD" id="cd00044">
    <property type="entry name" value="CysPc"/>
    <property type="match status" value="1"/>
</dbReference>
<dbReference type="Gene3D" id="3.90.70.10">
    <property type="entry name" value="Cysteine proteinases"/>
    <property type="match status" value="1"/>
</dbReference>
<reference evidence="9" key="2">
    <citation type="journal article" date="2007" name="PLoS Biol.">
        <title>Survey sequencing and comparative analysis of the elephant shark (Callorhinchus milii) genome.</title>
        <authorList>
            <person name="Venkatesh B."/>
            <person name="Kirkness E.F."/>
            <person name="Loh Y.H."/>
            <person name="Halpern A.L."/>
            <person name="Lee A.P."/>
            <person name="Johnson J."/>
            <person name="Dandona N."/>
            <person name="Viswanathan L.D."/>
            <person name="Tay A."/>
            <person name="Venter J.C."/>
            <person name="Strausberg R.L."/>
            <person name="Brenner S."/>
        </authorList>
    </citation>
    <scope>NUCLEOTIDE SEQUENCE [LARGE SCALE GENOMIC DNA]</scope>
</reference>
<protein>
    <submittedName>
        <fullName evidence="8">Calpain 10</fullName>
    </submittedName>
</protein>
<evidence type="ECO:0000259" key="7">
    <source>
        <dbReference type="PROSITE" id="PS50203"/>
    </source>
</evidence>
<dbReference type="Pfam" id="PF00648">
    <property type="entry name" value="Peptidase_C2"/>
    <property type="match status" value="1"/>
</dbReference>
<evidence type="ECO:0000256" key="4">
    <source>
        <dbReference type="ARBA" id="ARBA00022807"/>
    </source>
</evidence>
<dbReference type="OrthoDB" id="167576at2759"/>
<dbReference type="InParanoid" id="A0A4W3I1X8"/>
<dbReference type="Gene3D" id="2.60.120.380">
    <property type="match status" value="2"/>
</dbReference>
<dbReference type="InterPro" id="IPR022683">
    <property type="entry name" value="Calpain_III"/>
</dbReference>
<dbReference type="SMART" id="SM00230">
    <property type="entry name" value="CysPc"/>
    <property type="match status" value="1"/>
</dbReference>
<accession>A0A4W3I1X8</accession>
<feature type="active site" evidence="5 6">
    <location>
        <position position="258"/>
    </location>
</feature>
<evidence type="ECO:0000256" key="5">
    <source>
        <dbReference type="PIRSR" id="PIRSR622684-1"/>
    </source>
</evidence>
<dbReference type="SUPFAM" id="SSF54001">
    <property type="entry name" value="Cysteine proteinases"/>
    <property type="match status" value="1"/>
</dbReference>
<organism evidence="8 9">
    <name type="scientific">Callorhinchus milii</name>
    <name type="common">Ghost shark</name>
    <dbReference type="NCBI Taxonomy" id="7868"/>
    <lineage>
        <taxon>Eukaryota</taxon>
        <taxon>Metazoa</taxon>
        <taxon>Chordata</taxon>
        <taxon>Craniata</taxon>
        <taxon>Vertebrata</taxon>
        <taxon>Chondrichthyes</taxon>
        <taxon>Holocephali</taxon>
        <taxon>Chimaeriformes</taxon>
        <taxon>Callorhinchidae</taxon>
        <taxon>Callorhinchus</taxon>
    </lineage>
</organism>
<keyword evidence="3 6" id="KW-0378">Hydrolase</keyword>
<dbReference type="RefSeq" id="XP_042195055.1">
    <property type="nucleotide sequence ID" value="XM_042339121.1"/>
</dbReference>
<dbReference type="PANTHER" id="PTHR10183">
    <property type="entry name" value="CALPAIN"/>
    <property type="match status" value="1"/>
</dbReference>
<dbReference type="GeneID" id="103184964"/>
<evidence type="ECO:0000313" key="9">
    <source>
        <dbReference type="Proteomes" id="UP000314986"/>
    </source>
</evidence>
<dbReference type="RefSeq" id="XP_042195052.1">
    <property type="nucleotide sequence ID" value="XM_042339118.1"/>
</dbReference>
<name>A0A4W3I1X8_CALMI</name>
<dbReference type="SUPFAM" id="SSF49758">
    <property type="entry name" value="Calpain large subunit, middle domain (domain III)"/>
    <property type="match status" value="2"/>
</dbReference>
<dbReference type="PROSITE" id="PS50203">
    <property type="entry name" value="CALPAIN_CAT"/>
    <property type="match status" value="1"/>
</dbReference>
<dbReference type="InterPro" id="IPR000169">
    <property type="entry name" value="Pept_cys_AS"/>
</dbReference>
<dbReference type="PRINTS" id="PR00704">
    <property type="entry name" value="CALPAIN"/>
</dbReference>
<dbReference type="GO" id="GO:0005737">
    <property type="term" value="C:cytoplasm"/>
    <property type="evidence" value="ECO:0007669"/>
    <property type="project" value="TreeGrafter"/>
</dbReference>
<keyword evidence="9" id="KW-1185">Reference proteome</keyword>
<proteinExistence type="inferred from homology"/>
<dbReference type="RefSeq" id="XP_042195054.1">
    <property type="nucleotide sequence ID" value="XM_042339120.1"/>
</dbReference>
<evidence type="ECO:0000256" key="3">
    <source>
        <dbReference type="ARBA" id="ARBA00022801"/>
    </source>
</evidence>
<dbReference type="GO" id="GO:0006508">
    <property type="term" value="P:proteolysis"/>
    <property type="evidence" value="ECO:0007669"/>
    <property type="project" value="UniProtKB-KW"/>
</dbReference>
<evidence type="ECO:0000256" key="6">
    <source>
        <dbReference type="PROSITE-ProRule" id="PRU00239"/>
    </source>
</evidence>
<dbReference type="AlphaFoldDB" id="A0A4W3I1X8"/>
<evidence type="ECO:0000256" key="2">
    <source>
        <dbReference type="ARBA" id="ARBA00022670"/>
    </source>
</evidence>
<feature type="domain" description="Calpain catalytic" evidence="7">
    <location>
        <begin position="8"/>
        <end position="312"/>
    </location>
</feature>
<gene>
    <name evidence="8" type="primary">capn10</name>
</gene>
<dbReference type="Proteomes" id="UP000314986">
    <property type="component" value="Unassembled WGS sequence"/>
</dbReference>
<dbReference type="SMART" id="SM00720">
    <property type="entry name" value="calpain_III"/>
    <property type="match status" value="2"/>
</dbReference>